<dbReference type="AlphaFoldDB" id="A0A6A6RRC9"/>
<dbReference type="EMBL" id="MU006796">
    <property type="protein sequence ID" value="KAF2636953.1"/>
    <property type="molecule type" value="Genomic_DNA"/>
</dbReference>
<accession>A0A6A6RRC9</accession>
<dbReference type="Proteomes" id="UP000799753">
    <property type="component" value="Unassembled WGS sequence"/>
</dbReference>
<gene>
    <name evidence="1" type="ORF">P280DRAFT_408383</name>
</gene>
<sequence length="161" mass="17456">PKEPYHNRHVTILPESQTLGVENFTIHPESAPVLFTRVNLGSGRFALRGQLSGEDSSETPFIAAMVPTSGAGDYALMFVNTPDPSEESIANEPEACPEGFKCVADQWMGGPSLGFRSPGGGKFEPVKQASEGWIMYWRTPGIGVPHPHPVMLNMVVNDGQY</sequence>
<organism evidence="1 2">
    <name type="scientific">Massarina eburnea CBS 473.64</name>
    <dbReference type="NCBI Taxonomy" id="1395130"/>
    <lineage>
        <taxon>Eukaryota</taxon>
        <taxon>Fungi</taxon>
        <taxon>Dikarya</taxon>
        <taxon>Ascomycota</taxon>
        <taxon>Pezizomycotina</taxon>
        <taxon>Dothideomycetes</taxon>
        <taxon>Pleosporomycetidae</taxon>
        <taxon>Pleosporales</taxon>
        <taxon>Massarineae</taxon>
        <taxon>Massarinaceae</taxon>
        <taxon>Massarina</taxon>
    </lineage>
</organism>
<reference evidence="1" key="1">
    <citation type="journal article" date="2020" name="Stud. Mycol.">
        <title>101 Dothideomycetes genomes: a test case for predicting lifestyles and emergence of pathogens.</title>
        <authorList>
            <person name="Haridas S."/>
            <person name="Albert R."/>
            <person name="Binder M."/>
            <person name="Bloem J."/>
            <person name="Labutti K."/>
            <person name="Salamov A."/>
            <person name="Andreopoulos B."/>
            <person name="Baker S."/>
            <person name="Barry K."/>
            <person name="Bills G."/>
            <person name="Bluhm B."/>
            <person name="Cannon C."/>
            <person name="Castanera R."/>
            <person name="Culley D."/>
            <person name="Daum C."/>
            <person name="Ezra D."/>
            <person name="Gonzalez J."/>
            <person name="Henrissat B."/>
            <person name="Kuo A."/>
            <person name="Liang C."/>
            <person name="Lipzen A."/>
            <person name="Lutzoni F."/>
            <person name="Magnuson J."/>
            <person name="Mondo S."/>
            <person name="Nolan M."/>
            <person name="Ohm R."/>
            <person name="Pangilinan J."/>
            <person name="Park H.-J."/>
            <person name="Ramirez L."/>
            <person name="Alfaro M."/>
            <person name="Sun H."/>
            <person name="Tritt A."/>
            <person name="Yoshinaga Y."/>
            <person name="Zwiers L.-H."/>
            <person name="Turgeon B."/>
            <person name="Goodwin S."/>
            <person name="Spatafora J."/>
            <person name="Crous P."/>
            <person name="Grigoriev I."/>
        </authorList>
    </citation>
    <scope>NUCLEOTIDE SEQUENCE</scope>
    <source>
        <strain evidence="1">CBS 473.64</strain>
    </source>
</reference>
<protein>
    <submittedName>
        <fullName evidence="1">Uncharacterized protein</fullName>
    </submittedName>
</protein>
<name>A0A6A6RRC9_9PLEO</name>
<proteinExistence type="predicted"/>
<keyword evidence="2" id="KW-1185">Reference proteome</keyword>
<dbReference type="OrthoDB" id="3743491at2759"/>
<evidence type="ECO:0000313" key="1">
    <source>
        <dbReference type="EMBL" id="KAF2636953.1"/>
    </source>
</evidence>
<feature type="non-terminal residue" evidence="1">
    <location>
        <position position="1"/>
    </location>
</feature>
<evidence type="ECO:0000313" key="2">
    <source>
        <dbReference type="Proteomes" id="UP000799753"/>
    </source>
</evidence>